<comment type="catalytic activity">
    <reaction evidence="1">
        <text>a 1,2-diacyl-sn-glycero-3-phospho-(1D-myo-inositol) + ATP = a 1,2-diacyl-sn-glycero-3-phospho-(1D-myo-inositol 4-phosphate) + ADP + H(+)</text>
        <dbReference type="Rhea" id="RHEA:19877"/>
        <dbReference type="ChEBI" id="CHEBI:15378"/>
        <dbReference type="ChEBI" id="CHEBI:30616"/>
        <dbReference type="ChEBI" id="CHEBI:57880"/>
        <dbReference type="ChEBI" id="CHEBI:58178"/>
        <dbReference type="ChEBI" id="CHEBI:456216"/>
        <dbReference type="EC" id="2.7.1.67"/>
    </reaction>
</comment>
<dbReference type="InterPro" id="IPR018936">
    <property type="entry name" value="PI3/4_kinase_CS"/>
</dbReference>
<dbReference type="SUPFAM" id="SSF56112">
    <property type="entry name" value="Protein kinase-like (PK-like)"/>
    <property type="match status" value="1"/>
</dbReference>
<evidence type="ECO:0000256" key="8">
    <source>
        <dbReference type="ARBA" id="ARBA00022840"/>
    </source>
</evidence>
<dbReference type="Pfam" id="PF00454">
    <property type="entry name" value="PI3_PI4_kinase"/>
    <property type="match status" value="1"/>
</dbReference>
<evidence type="ECO:0000259" key="11">
    <source>
        <dbReference type="PROSITE" id="PS50290"/>
    </source>
</evidence>
<dbReference type="GO" id="GO:0005737">
    <property type="term" value="C:cytoplasm"/>
    <property type="evidence" value="ECO:0007669"/>
    <property type="project" value="TreeGrafter"/>
</dbReference>
<dbReference type="GO" id="GO:0005634">
    <property type="term" value="C:nucleus"/>
    <property type="evidence" value="ECO:0007669"/>
    <property type="project" value="UniProtKB-SubCell"/>
</dbReference>
<sequence length="551" mass="62738">MSSVPKAARLSALRAELKILNEALLPSEIDIPCLFPVTSSKNKKYHRILKLNITEACVLNSAERVPYLLLIEFLNDELDFNPFSEYNQRIINDSSFSFKYVQNEYEKNSTLTGEKDFSSKQDTSNIIHDETDLGELSLIRNKNLIHSNIETKFSRLASDESHISKNISPIANKENSSVLADQMRIASVMLQQLENSGQSNTPQFIAIKNRIIESMISLQDQFETMDYETLKEFKTDEQDAGQRKLENDFKISEDWIAKKQRIRSSSAFGHLENWDLCSVIVKNGDDLPQEAFACQLISIISNIWKKQNVTFWTKRMKILITSANAGLVETITNAMSIHSIKKSLTEISIVRGENSKGRIFTIQDYFDKLFGAPGSSKYSKAQENFAISLASYSIICYVLQIKDRHNGNIMLDHDGHIIHIDFGFLLSNSPGSVGFEAAPFKLTTEYIDVLGGLGSKFYQTFVSVCKDCFKALRREWQQLVNIVELMQKDSNLPCFNNGENTSVLLQQRMQLELSEEDLDSFVENYLIGKSIGSMYTRLYDQFQMITQGIYN</sequence>
<dbReference type="GO" id="GO:0043001">
    <property type="term" value="P:Golgi to plasma membrane protein transport"/>
    <property type="evidence" value="ECO:0007669"/>
    <property type="project" value="UniProtKB-ARBA"/>
</dbReference>
<gene>
    <name evidence="12" type="ORF">CANVERA_P4461</name>
</gene>
<dbReference type="SMART" id="SM00146">
    <property type="entry name" value="PI3Kc"/>
    <property type="match status" value="1"/>
</dbReference>
<keyword evidence="13" id="KW-1185">Reference proteome</keyword>
<feature type="domain" description="PI3K/PI4K catalytic" evidence="11">
    <location>
        <begin position="256"/>
        <end position="534"/>
    </location>
</feature>
<dbReference type="GO" id="GO:0005524">
    <property type="term" value="F:ATP binding"/>
    <property type="evidence" value="ECO:0007669"/>
    <property type="project" value="UniProtKB-KW"/>
</dbReference>
<keyword evidence="7" id="KW-0418">Kinase</keyword>
<evidence type="ECO:0000313" key="12">
    <source>
        <dbReference type="EMBL" id="CAI5759949.1"/>
    </source>
</evidence>
<organism evidence="12 13">
    <name type="scientific">Candida verbasci</name>
    <dbReference type="NCBI Taxonomy" id="1227364"/>
    <lineage>
        <taxon>Eukaryota</taxon>
        <taxon>Fungi</taxon>
        <taxon>Dikarya</taxon>
        <taxon>Ascomycota</taxon>
        <taxon>Saccharomycotina</taxon>
        <taxon>Pichiomycetes</taxon>
        <taxon>Debaryomycetaceae</taxon>
        <taxon>Candida/Lodderomyces clade</taxon>
        <taxon>Candida</taxon>
    </lineage>
</organism>
<comment type="subcellular location">
    <subcellularLocation>
        <location evidence="2">Nucleus</location>
    </subcellularLocation>
</comment>
<dbReference type="GO" id="GO:0044182">
    <property type="term" value="P:filamentous growth of a population of unicellular organisms"/>
    <property type="evidence" value="ECO:0007669"/>
    <property type="project" value="UniProtKB-ARBA"/>
</dbReference>
<evidence type="ECO:0000256" key="9">
    <source>
        <dbReference type="ARBA" id="ARBA00023242"/>
    </source>
</evidence>
<dbReference type="AlphaFoldDB" id="A0A9W4XIA8"/>
<dbReference type="GO" id="GO:0046854">
    <property type="term" value="P:phosphatidylinositol phosphate biosynthetic process"/>
    <property type="evidence" value="ECO:0007669"/>
    <property type="project" value="InterPro"/>
</dbReference>
<evidence type="ECO:0000256" key="3">
    <source>
        <dbReference type="ARBA" id="ARBA00006209"/>
    </source>
</evidence>
<dbReference type="FunFam" id="3.30.1010.10:FF:000021">
    <property type="entry name" value="Phosphatidylinositol 4-kinase"/>
    <property type="match status" value="1"/>
</dbReference>
<dbReference type="Gene3D" id="3.30.1010.10">
    <property type="entry name" value="Phosphatidylinositol 3-kinase Catalytic Subunit, Chain A, domain 4"/>
    <property type="match status" value="1"/>
</dbReference>
<evidence type="ECO:0000256" key="2">
    <source>
        <dbReference type="ARBA" id="ARBA00004123"/>
    </source>
</evidence>
<keyword evidence="8" id="KW-0067">ATP-binding</keyword>
<dbReference type="GO" id="GO:0004430">
    <property type="term" value="F:1-phosphatidylinositol 4-kinase activity"/>
    <property type="evidence" value="ECO:0007669"/>
    <property type="project" value="UniProtKB-EC"/>
</dbReference>
<dbReference type="Proteomes" id="UP001152885">
    <property type="component" value="Unassembled WGS sequence"/>
</dbReference>
<dbReference type="EC" id="2.7.1.67" evidence="4"/>
<dbReference type="GO" id="GO:0044011">
    <property type="term" value="P:single-species biofilm formation on inanimate substrate"/>
    <property type="evidence" value="ECO:0007669"/>
    <property type="project" value="UniProtKB-ARBA"/>
</dbReference>
<protein>
    <recommendedName>
        <fullName evidence="4">1-phosphatidylinositol 4-kinase</fullName>
        <ecNumber evidence="4">2.7.1.67</ecNumber>
    </recommendedName>
</protein>
<dbReference type="PROSITE" id="PS50290">
    <property type="entry name" value="PI3_4_KINASE_3"/>
    <property type="match status" value="1"/>
</dbReference>
<evidence type="ECO:0000256" key="5">
    <source>
        <dbReference type="ARBA" id="ARBA00022679"/>
    </source>
</evidence>
<evidence type="ECO:0000256" key="10">
    <source>
        <dbReference type="ARBA" id="ARBA00053476"/>
    </source>
</evidence>
<evidence type="ECO:0000313" key="13">
    <source>
        <dbReference type="Proteomes" id="UP001152885"/>
    </source>
</evidence>
<dbReference type="GO" id="GO:0048015">
    <property type="term" value="P:phosphatidylinositol-mediated signaling"/>
    <property type="evidence" value="ECO:0007669"/>
    <property type="project" value="TreeGrafter"/>
</dbReference>
<proteinExistence type="inferred from homology"/>
<dbReference type="GO" id="GO:0016020">
    <property type="term" value="C:membrane"/>
    <property type="evidence" value="ECO:0007669"/>
    <property type="project" value="TreeGrafter"/>
</dbReference>
<dbReference type="InterPro" id="IPR011009">
    <property type="entry name" value="Kinase-like_dom_sf"/>
</dbReference>
<evidence type="ECO:0000256" key="1">
    <source>
        <dbReference type="ARBA" id="ARBA00001686"/>
    </source>
</evidence>
<dbReference type="PANTHER" id="PTHR10048:SF22">
    <property type="entry name" value="PHOSPHATIDYLINOSITOL 4-KINASE BETA"/>
    <property type="match status" value="1"/>
</dbReference>
<name>A0A9W4XIA8_9ASCO</name>
<keyword evidence="9" id="KW-0539">Nucleus</keyword>
<evidence type="ECO:0000256" key="6">
    <source>
        <dbReference type="ARBA" id="ARBA00022741"/>
    </source>
</evidence>
<keyword evidence="5" id="KW-0808">Transferase</keyword>
<dbReference type="Gene3D" id="1.10.1070.11">
    <property type="entry name" value="Phosphatidylinositol 3-/4-kinase, catalytic domain"/>
    <property type="match status" value="1"/>
</dbReference>
<comment type="similarity">
    <text evidence="3">Belongs to the PI3/PI4-kinase family. Type III PI4K subfamily.</text>
</comment>
<evidence type="ECO:0000256" key="7">
    <source>
        <dbReference type="ARBA" id="ARBA00022777"/>
    </source>
</evidence>
<dbReference type="EMBL" id="CANTUO010000005">
    <property type="protein sequence ID" value="CAI5759949.1"/>
    <property type="molecule type" value="Genomic_DNA"/>
</dbReference>
<dbReference type="InterPro" id="IPR000403">
    <property type="entry name" value="PI3/4_kinase_cat_dom"/>
</dbReference>
<accession>A0A9W4XIA8</accession>
<dbReference type="InterPro" id="IPR036940">
    <property type="entry name" value="PI3/4_kinase_cat_sf"/>
</dbReference>
<reference evidence="12" key="1">
    <citation type="submission" date="2022-12" db="EMBL/GenBank/DDBJ databases">
        <authorList>
            <person name="Brejova B."/>
        </authorList>
    </citation>
    <scope>NUCLEOTIDE SEQUENCE</scope>
</reference>
<comment type="function">
    <text evidence="10">Acts on phosphatidylinositol (PI) in the first committed step in the production of the second messenger inositol 1,4,5,-trisphosphate.</text>
</comment>
<evidence type="ECO:0000256" key="4">
    <source>
        <dbReference type="ARBA" id="ARBA00012169"/>
    </source>
</evidence>
<dbReference type="PROSITE" id="PS00916">
    <property type="entry name" value="PI3_4_KINASE_2"/>
    <property type="match status" value="1"/>
</dbReference>
<dbReference type="PANTHER" id="PTHR10048">
    <property type="entry name" value="PHOSPHATIDYLINOSITOL KINASE"/>
    <property type="match status" value="1"/>
</dbReference>
<dbReference type="FunFam" id="1.10.1070.11:FF:000016">
    <property type="entry name" value="PIK1p Phosphatidylinositol 4-kinase"/>
    <property type="match status" value="1"/>
</dbReference>
<keyword evidence="6" id="KW-0547">Nucleotide-binding</keyword>
<comment type="caution">
    <text evidence="12">The sequence shown here is derived from an EMBL/GenBank/DDBJ whole genome shotgun (WGS) entry which is preliminary data.</text>
</comment>
<dbReference type="OrthoDB" id="10264149at2759"/>
<dbReference type="InterPro" id="IPR015433">
    <property type="entry name" value="PI3/4_kinase"/>
</dbReference>